<feature type="domain" description="Transposase IS204/IS1001/IS1096/IS1165 zinc-finger" evidence="3">
    <location>
        <begin position="32"/>
        <end position="76"/>
    </location>
</feature>
<dbReference type="InterPro" id="IPR047951">
    <property type="entry name" value="Transpos_ISL3"/>
</dbReference>
<organism evidence="4">
    <name type="scientific">Rhodococcus sp. NS1</name>
    <dbReference type="NCBI Taxonomy" id="402236"/>
    <lineage>
        <taxon>Bacteria</taxon>
        <taxon>Bacillati</taxon>
        <taxon>Actinomycetota</taxon>
        <taxon>Actinomycetes</taxon>
        <taxon>Mycobacteriales</taxon>
        <taxon>Nocardiaceae</taxon>
        <taxon>Rhodococcus</taxon>
    </lineage>
</organism>
<accession>A0A097SQM6</accession>
<keyword evidence="4" id="KW-0614">Plasmid</keyword>
<evidence type="ECO:0000259" key="2">
    <source>
        <dbReference type="Pfam" id="PF01610"/>
    </source>
</evidence>
<protein>
    <recommendedName>
        <fullName evidence="5">ISL3 family transposase</fullName>
    </recommendedName>
</protein>
<evidence type="ECO:0008006" key="5">
    <source>
        <dbReference type="Google" id="ProtNLM"/>
    </source>
</evidence>
<evidence type="ECO:0000313" key="4">
    <source>
        <dbReference type="EMBL" id="AIU93836.1"/>
    </source>
</evidence>
<dbReference type="PANTHER" id="PTHR33498">
    <property type="entry name" value="TRANSPOSASE FOR INSERTION SEQUENCE ELEMENT IS1557"/>
    <property type="match status" value="1"/>
</dbReference>
<evidence type="ECO:0000256" key="1">
    <source>
        <dbReference type="SAM" id="MobiDB-lite"/>
    </source>
</evidence>
<gene>
    <name evidence="4" type="ORF">LRS1606.402</name>
</gene>
<dbReference type="AlphaFoldDB" id="A0A097SQM6"/>
<dbReference type="EMBL" id="KJ605395">
    <property type="protein sequence ID" value="AIU93836.1"/>
    <property type="molecule type" value="Genomic_DNA"/>
</dbReference>
<feature type="compositionally biased region" description="Polar residues" evidence="1">
    <location>
        <begin position="252"/>
        <end position="262"/>
    </location>
</feature>
<dbReference type="Pfam" id="PF01610">
    <property type="entry name" value="DDE_Tnp_ISL3"/>
    <property type="match status" value="2"/>
</dbReference>
<dbReference type="Pfam" id="PF14690">
    <property type="entry name" value="Zn_ribbon_ISL3"/>
    <property type="match status" value="1"/>
</dbReference>
<evidence type="ECO:0000259" key="3">
    <source>
        <dbReference type="Pfam" id="PF14690"/>
    </source>
</evidence>
<reference evidence="4" key="1">
    <citation type="submission" date="2014-03" db="EMBL/GenBank/DDBJ databases">
        <authorList>
            <person name="Zhang G."/>
            <person name="Zhu L."/>
            <person name="Fang P."/>
        </authorList>
    </citation>
    <scope>NUCLEOTIDE SEQUENCE</scope>
    <source>
        <strain evidence="4">NS1</strain>
        <plasmid evidence="4">pNSL1</plasmid>
    </source>
</reference>
<feature type="domain" description="Transposase IS204/IS1001/IS1096/IS1165 DDE" evidence="2">
    <location>
        <begin position="152"/>
        <end position="255"/>
    </location>
</feature>
<proteinExistence type="predicted"/>
<name>A0A097SQM6_9NOCA</name>
<dbReference type="PANTHER" id="PTHR33498:SF1">
    <property type="entry name" value="TRANSPOSASE FOR INSERTION SEQUENCE ELEMENT IS1557"/>
    <property type="match status" value="1"/>
</dbReference>
<geneLocation type="plasmid" evidence="4">
    <name>pNSL1</name>
</geneLocation>
<dbReference type="InterPro" id="IPR002560">
    <property type="entry name" value="Transposase_DDE"/>
</dbReference>
<sequence length="521" mass="57491">MDLFPHLDSVDVLDVRRVGATIRIEARPRGERASCPRCAGEARRVHSRYRRQLADTAIGGYPVLIDIRVRRFFCDTTDCAAKTFTEQISGLTLPWSRRTPAAAAMIEAIGLAVAGRAGARLANQLGVAVGRDTVLRTVRAIPDRPVEEVPVLGIDDFALRRGHVYGTVVVDMTTRTPIDLLPDRTADTVATWLRGRPEVQIVCRDRAGAYADGIGTGAPEATQVADRWHLWHNLVGAVEKTVIRHRADLHTPTDTTVVGPNRTTPPPSTGPVENRIVTRTIERHAAVHELLTQGRTLSDVSRILELDPKTVRRFARASDAHVLISTARKGRSILDEYAPYLRGRIDGGCLDAARLTREITALGYRGSAKTVARFVYPLRDAAAPAPPRPAAPSVRQVTGWLTRHPDRLTDEDRTGRQALLTRSPALATTCRLVRDFAEIMVGRRGHKVQEWIARARRDGAPALRSFAAGLLRDLDAVTAGLTMAYSSGPVEGHVNRIKMLKRQMYGRANFDLLRKRVVHYV</sequence>
<feature type="region of interest" description="Disordered" evidence="1">
    <location>
        <begin position="252"/>
        <end position="272"/>
    </location>
</feature>
<dbReference type="NCBIfam" id="NF033550">
    <property type="entry name" value="transpos_ISL3"/>
    <property type="match status" value="1"/>
</dbReference>
<dbReference type="InterPro" id="IPR029261">
    <property type="entry name" value="Transposase_Znf"/>
</dbReference>
<feature type="domain" description="Transposase IS204/IS1001/IS1096/IS1165 DDE" evidence="2">
    <location>
        <begin position="400"/>
        <end position="517"/>
    </location>
</feature>